<dbReference type="Proteomes" id="UP001549366">
    <property type="component" value="Unassembled WGS sequence"/>
</dbReference>
<gene>
    <name evidence="1" type="ORF">V5J35_004155</name>
</gene>
<dbReference type="RefSeq" id="WP_354008999.1">
    <property type="nucleotide sequence ID" value="NZ_JBEWTA010000001.1"/>
</dbReference>
<sequence>MSSLAPIVHLIKGWRSYRKTGQILDLKHSSWLIIDFIGKSFFLSFLLVQKFIQHVEITAYNFIRTSEPETISPIL</sequence>
<name>A0ABV2SMH5_9GAMM</name>
<reference evidence="1 2" key="1">
    <citation type="submission" date="2024-06" db="EMBL/GenBank/DDBJ databases">
        <title>Genomic Encyclopedia of Type Strains, Phase V (KMG-V): Genome sequencing to study the core and pangenomes of soil and plant-associated prokaryotes.</title>
        <authorList>
            <person name="Whitman W."/>
        </authorList>
    </citation>
    <scope>NUCLEOTIDE SEQUENCE [LARGE SCALE GENOMIC DNA]</scope>
    <source>
        <strain evidence="1 2">NE40</strain>
    </source>
</reference>
<protein>
    <submittedName>
        <fullName evidence="1">Uncharacterized protein</fullName>
    </submittedName>
</protein>
<proteinExistence type="predicted"/>
<comment type="caution">
    <text evidence="1">The sequence shown here is derived from an EMBL/GenBank/DDBJ whole genome shotgun (WGS) entry which is preliminary data.</text>
</comment>
<keyword evidence="2" id="KW-1185">Reference proteome</keyword>
<organism evidence="1 2">
    <name type="scientific">Endozoicomonas lisbonensis</name>
    <dbReference type="NCBI Taxonomy" id="3120522"/>
    <lineage>
        <taxon>Bacteria</taxon>
        <taxon>Pseudomonadati</taxon>
        <taxon>Pseudomonadota</taxon>
        <taxon>Gammaproteobacteria</taxon>
        <taxon>Oceanospirillales</taxon>
        <taxon>Endozoicomonadaceae</taxon>
        <taxon>Endozoicomonas</taxon>
    </lineage>
</organism>
<evidence type="ECO:0000313" key="2">
    <source>
        <dbReference type="Proteomes" id="UP001549366"/>
    </source>
</evidence>
<dbReference type="EMBL" id="JBEWTB010000002">
    <property type="protein sequence ID" value="MET4758963.1"/>
    <property type="molecule type" value="Genomic_DNA"/>
</dbReference>
<evidence type="ECO:0000313" key="1">
    <source>
        <dbReference type="EMBL" id="MET4758963.1"/>
    </source>
</evidence>
<accession>A0ABV2SMH5</accession>